<proteinExistence type="predicted"/>
<dbReference type="Proteomes" id="UP000544222">
    <property type="component" value="Unassembled WGS sequence"/>
</dbReference>
<comment type="caution">
    <text evidence="1">The sequence shown here is derived from an EMBL/GenBank/DDBJ whole genome shotgun (WGS) entry which is preliminary data.</text>
</comment>
<dbReference type="Gene3D" id="3.30.559.30">
    <property type="entry name" value="Nonribosomal peptide synthetase, condensation domain"/>
    <property type="match status" value="1"/>
</dbReference>
<keyword evidence="2" id="KW-1185">Reference proteome</keyword>
<sequence>MKHYKAEIWDKIQKGFEAFNDHCLHGVIRFEGFLDMEALRKAIWQTSILVPIIRCRFVTDEKHARWEEMDQCTTDDLFSIIEVHLSGLEAEKRIESIMTQKIDETTGPQLSVTLLRNNGHGDDTLSVMLNHMVCDGAGFKQFLYLLCHQYNLAMSGEKDTKDYAYLLQRSDRQVYADLTIKDYRKVITAPFYLEKQSPMIRIPFGNECQPMHPHILIRTVSEEELKHLVAFAKTNCCTLNDLFMAAVYRTIDHELEISGSLPVILSCPIDLRRYIKDKQHIGLCNLSSSVWCNIGLDLGNDMIETTQKVRDAMGRIKKNYPGLKNFYFLNALMRWYPYAAFEKRIKTSFPNPLIGITNTGILDSKELLFNGVRIRNAFINGSIKYPPYFQIAFSTYESELTISINQYCADMDLPKIESFLSFFKTQLLSATASLDRD</sequence>
<dbReference type="RefSeq" id="WP_183412053.1">
    <property type="nucleotide sequence ID" value="NZ_JACHYB010000001.1"/>
</dbReference>
<protein>
    <submittedName>
        <fullName evidence="1">NRPS condensation-like uncharacterized protein</fullName>
    </submittedName>
</protein>
<dbReference type="PANTHER" id="PTHR28037:SF1">
    <property type="entry name" value="ALCOHOL O-ACETYLTRANSFERASE 1-RELATED"/>
    <property type="match status" value="1"/>
</dbReference>
<dbReference type="SUPFAM" id="SSF52777">
    <property type="entry name" value="CoA-dependent acyltransferases"/>
    <property type="match status" value="2"/>
</dbReference>
<dbReference type="InterPro" id="IPR023213">
    <property type="entry name" value="CAT-like_dom_sf"/>
</dbReference>
<gene>
    <name evidence="1" type="ORF">FHX64_000276</name>
</gene>
<evidence type="ECO:0000313" key="2">
    <source>
        <dbReference type="Proteomes" id="UP000544222"/>
    </source>
</evidence>
<reference evidence="1 2" key="1">
    <citation type="submission" date="2020-08" db="EMBL/GenBank/DDBJ databases">
        <title>Genomic Encyclopedia of Type Strains, Phase IV (KMG-IV): sequencing the most valuable type-strain genomes for metagenomic binning, comparative biology and taxonomic classification.</title>
        <authorList>
            <person name="Goeker M."/>
        </authorList>
    </citation>
    <scope>NUCLEOTIDE SEQUENCE [LARGE SCALE GENOMIC DNA]</scope>
    <source>
        <strain evidence="1 2">DSM 27471</strain>
    </source>
</reference>
<organism evidence="1 2">
    <name type="scientific">Microbacter margulisiae</name>
    <dbReference type="NCBI Taxonomy" id="1350067"/>
    <lineage>
        <taxon>Bacteria</taxon>
        <taxon>Pseudomonadati</taxon>
        <taxon>Bacteroidota</taxon>
        <taxon>Bacteroidia</taxon>
        <taxon>Bacteroidales</taxon>
        <taxon>Porphyromonadaceae</taxon>
        <taxon>Microbacter</taxon>
    </lineage>
</organism>
<dbReference type="PANTHER" id="PTHR28037">
    <property type="entry name" value="ALCOHOL O-ACETYLTRANSFERASE 1-RELATED"/>
    <property type="match status" value="1"/>
</dbReference>
<accession>A0A7W5DP26</accession>
<dbReference type="Gene3D" id="3.30.559.10">
    <property type="entry name" value="Chloramphenicol acetyltransferase-like domain"/>
    <property type="match status" value="1"/>
</dbReference>
<dbReference type="EMBL" id="JACHYB010000001">
    <property type="protein sequence ID" value="MBB3186113.1"/>
    <property type="molecule type" value="Genomic_DNA"/>
</dbReference>
<evidence type="ECO:0000313" key="1">
    <source>
        <dbReference type="EMBL" id="MBB3186113.1"/>
    </source>
</evidence>
<name>A0A7W5DP26_9PORP</name>
<dbReference type="AlphaFoldDB" id="A0A7W5DP26"/>
<dbReference type="InterPro" id="IPR052058">
    <property type="entry name" value="Alcohol_O-acetyltransferase"/>
</dbReference>